<dbReference type="AlphaFoldDB" id="A0A511ZPT2"/>
<comment type="caution">
    <text evidence="1">The sequence shown here is derived from an EMBL/GenBank/DDBJ whole genome shotgun (WGS) entry which is preliminary data.</text>
</comment>
<protein>
    <submittedName>
        <fullName evidence="1">Uncharacterized protein</fullName>
    </submittedName>
</protein>
<sequence>MKLEFKYKGINISFGGKTVSSSSKKFKEYKVTKNYKIRVKTYNPRGRLLSNEVVTKKLTSTERVPI</sequence>
<organism evidence="1 2">
    <name type="scientific">Oceanobacillus sojae</name>
    <dbReference type="NCBI Taxonomy" id="582851"/>
    <lineage>
        <taxon>Bacteria</taxon>
        <taxon>Bacillati</taxon>
        <taxon>Bacillota</taxon>
        <taxon>Bacilli</taxon>
        <taxon>Bacillales</taxon>
        <taxon>Bacillaceae</taxon>
        <taxon>Oceanobacillus</taxon>
    </lineage>
</organism>
<evidence type="ECO:0000313" key="1">
    <source>
        <dbReference type="EMBL" id="GEN89427.1"/>
    </source>
</evidence>
<gene>
    <name evidence="1" type="ORF">OSO01_41660</name>
</gene>
<proteinExistence type="predicted"/>
<name>A0A511ZPT2_9BACI</name>
<dbReference type="Proteomes" id="UP000321558">
    <property type="component" value="Unassembled WGS sequence"/>
</dbReference>
<accession>A0A511ZPT2</accession>
<evidence type="ECO:0000313" key="2">
    <source>
        <dbReference type="Proteomes" id="UP000321558"/>
    </source>
</evidence>
<keyword evidence="2" id="KW-1185">Reference proteome</keyword>
<reference evidence="1 2" key="1">
    <citation type="submission" date="2019-07" db="EMBL/GenBank/DDBJ databases">
        <title>Whole genome shotgun sequence of Oceanobacillus sojae NBRC 105379.</title>
        <authorList>
            <person name="Hosoyama A."/>
            <person name="Uohara A."/>
            <person name="Ohji S."/>
            <person name="Ichikawa N."/>
        </authorList>
    </citation>
    <scope>NUCLEOTIDE SEQUENCE [LARGE SCALE GENOMIC DNA]</scope>
    <source>
        <strain evidence="1 2">NBRC 105379</strain>
    </source>
</reference>
<dbReference type="EMBL" id="BJYM01000022">
    <property type="protein sequence ID" value="GEN89427.1"/>
    <property type="molecule type" value="Genomic_DNA"/>
</dbReference>